<dbReference type="InterPro" id="IPR003400">
    <property type="entry name" value="ExbD"/>
</dbReference>
<feature type="transmembrane region" description="Helical" evidence="8">
    <location>
        <begin position="12"/>
        <end position="31"/>
    </location>
</feature>
<sequence length="130" mass="13904">MALRRARTRRRISITSLIDVIFLLLLFFMLASSFTHISELEVSAPVPRGASSAAPSADARVLLVGQTRLSLDGRHIADAALPHALRAGLPEHDTVTLRVSDDADTQRLTDILALLQPIDGLAVSMTGAAP</sequence>
<reference evidence="9 10" key="1">
    <citation type="submission" date="2020-02" db="EMBL/GenBank/DDBJ databases">
        <authorList>
            <person name="Zheng R.K."/>
            <person name="Sun C.M."/>
        </authorList>
    </citation>
    <scope>NUCLEOTIDE SEQUENCE [LARGE SCALE GENOMIC DNA]</scope>
    <source>
        <strain evidence="10">zrk23</strain>
    </source>
</reference>
<keyword evidence="7" id="KW-0653">Protein transport</keyword>
<accession>A0A6G6Y1D6</accession>
<evidence type="ECO:0000256" key="1">
    <source>
        <dbReference type="ARBA" id="ARBA00004162"/>
    </source>
</evidence>
<dbReference type="GO" id="GO:0022857">
    <property type="term" value="F:transmembrane transporter activity"/>
    <property type="evidence" value="ECO:0007669"/>
    <property type="project" value="InterPro"/>
</dbReference>
<keyword evidence="6 8" id="KW-0472">Membrane</keyword>
<evidence type="ECO:0000256" key="4">
    <source>
        <dbReference type="ARBA" id="ARBA00022692"/>
    </source>
</evidence>
<gene>
    <name evidence="9" type="ORF">G5C33_02405</name>
</gene>
<organism evidence="9 10">
    <name type="scientific">Stakelama tenebrarum</name>
    <dbReference type="NCBI Taxonomy" id="2711215"/>
    <lineage>
        <taxon>Bacteria</taxon>
        <taxon>Pseudomonadati</taxon>
        <taxon>Pseudomonadota</taxon>
        <taxon>Alphaproteobacteria</taxon>
        <taxon>Sphingomonadales</taxon>
        <taxon>Sphingomonadaceae</taxon>
        <taxon>Stakelama</taxon>
    </lineage>
</organism>
<dbReference type="AlphaFoldDB" id="A0A6G6Y1D6"/>
<dbReference type="GO" id="GO:0015031">
    <property type="term" value="P:protein transport"/>
    <property type="evidence" value="ECO:0007669"/>
    <property type="project" value="UniProtKB-KW"/>
</dbReference>
<dbReference type="KEGG" id="spzr:G5C33_02405"/>
<evidence type="ECO:0000256" key="3">
    <source>
        <dbReference type="ARBA" id="ARBA00022475"/>
    </source>
</evidence>
<evidence type="ECO:0000256" key="7">
    <source>
        <dbReference type="RuleBase" id="RU003879"/>
    </source>
</evidence>
<evidence type="ECO:0000313" key="9">
    <source>
        <dbReference type="EMBL" id="QIG78754.1"/>
    </source>
</evidence>
<protein>
    <submittedName>
        <fullName evidence="9">Biopolymer transporter ExbD</fullName>
    </submittedName>
</protein>
<dbReference type="GO" id="GO:0005886">
    <property type="term" value="C:plasma membrane"/>
    <property type="evidence" value="ECO:0007669"/>
    <property type="project" value="UniProtKB-SubCell"/>
</dbReference>
<name>A0A6G6Y1D6_9SPHN</name>
<keyword evidence="5 8" id="KW-1133">Transmembrane helix</keyword>
<keyword evidence="4 7" id="KW-0812">Transmembrane</keyword>
<evidence type="ECO:0000313" key="10">
    <source>
        <dbReference type="Proteomes" id="UP000501568"/>
    </source>
</evidence>
<dbReference type="PANTHER" id="PTHR30558">
    <property type="entry name" value="EXBD MEMBRANE COMPONENT OF PMF-DRIVEN MACROMOLECULE IMPORT SYSTEM"/>
    <property type="match status" value="1"/>
</dbReference>
<comment type="similarity">
    <text evidence="2 7">Belongs to the ExbD/TolR family.</text>
</comment>
<dbReference type="EMBL" id="CP049109">
    <property type="protein sequence ID" value="QIG78754.1"/>
    <property type="molecule type" value="Genomic_DNA"/>
</dbReference>
<keyword evidence="10" id="KW-1185">Reference proteome</keyword>
<dbReference type="Proteomes" id="UP000501568">
    <property type="component" value="Chromosome"/>
</dbReference>
<evidence type="ECO:0000256" key="2">
    <source>
        <dbReference type="ARBA" id="ARBA00005811"/>
    </source>
</evidence>
<keyword evidence="3" id="KW-1003">Cell membrane</keyword>
<evidence type="ECO:0000256" key="6">
    <source>
        <dbReference type="ARBA" id="ARBA00023136"/>
    </source>
</evidence>
<evidence type="ECO:0000256" key="5">
    <source>
        <dbReference type="ARBA" id="ARBA00022989"/>
    </source>
</evidence>
<proteinExistence type="inferred from homology"/>
<comment type="subcellular location">
    <subcellularLocation>
        <location evidence="1">Cell membrane</location>
        <topology evidence="1">Single-pass membrane protein</topology>
    </subcellularLocation>
    <subcellularLocation>
        <location evidence="7">Cell membrane</location>
        <topology evidence="7">Single-pass type II membrane protein</topology>
    </subcellularLocation>
</comment>
<dbReference type="Pfam" id="PF02472">
    <property type="entry name" value="ExbD"/>
    <property type="match status" value="1"/>
</dbReference>
<dbReference type="PANTHER" id="PTHR30558:SF3">
    <property type="entry name" value="BIOPOLYMER TRANSPORT PROTEIN EXBD-RELATED"/>
    <property type="match status" value="1"/>
</dbReference>
<evidence type="ECO:0000256" key="8">
    <source>
        <dbReference type="SAM" id="Phobius"/>
    </source>
</evidence>
<keyword evidence="7" id="KW-0813">Transport</keyword>
<dbReference type="RefSeq" id="WP_165325752.1">
    <property type="nucleotide sequence ID" value="NZ_CP049109.1"/>
</dbReference>